<gene>
    <name evidence="1" type="ORF">CSUB01_11169</name>
</gene>
<comment type="caution">
    <text evidence="1">The sequence shown here is derived from an EMBL/GenBank/DDBJ whole genome shotgun (WGS) entry which is preliminary data.</text>
</comment>
<name>A0A066XIN7_COLSU</name>
<dbReference type="GO" id="GO:0008168">
    <property type="term" value="F:methyltransferase activity"/>
    <property type="evidence" value="ECO:0007669"/>
    <property type="project" value="UniProtKB-KW"/>
</dbReference>
<organism evidence="1 2">
    <name type="scientific">Colletotrichum sublineola</name>
    <name type="common">Sorghum anthracnose fungus</name>
    <dbReference type="NCBI Taxonomy" id="1173701"/>
    <lineage>
        <taxon>Eukaryota</taxon>
        <taxon>Fungi</taxon>
        <taxon>Dikarya</taxon>
        <taxon>Ascomycota</taxon>
        <taxon>Pezizomycotina</taxon>
        <taxon>Sordariomycetes</taxon>
        <taxon>Hypocreomycetidae</taxon>
        <taxon>Glomerellales</taxon>
        <taxon>Glomerellaceae</taxon>
        <taxon>Colletotrichum</taxon>
        <taxon>Colletotrichum graminicola species complex</taxon>
    </lineage>
</organism>
<evidence type="ECO:0000313" key="1">
    <source>
        <dbReference type="EMBL" id="KDN65895.1"/>
    </source>
</evidence>
<evidence type="ECO:0000313" key="2">
    <source>
        <dbReference type="Proteomes" id="UP000027238"/>
    </source>
</evidence>
<reference evidence="2" key="1">
    <citation type="journal article" date="2014" name="Genome Announc.">
        <title>Draft genome sequence of Colletotrichum sublineola, a destructive pathogen of cultivated sorghum.</title>
        <authorList>
            <person name="Baroncelli R."/>
            <person name="Sanz-Martin J.M."/>
            <person name="Rech G.E."/>
            <person name="Sukno S.A."/>
            <person name="Thon M.R."/>
        </authorList>
    </citation>
    <scope>NUCLEOTIDE SEQUENCE [LARGE SCALE GENOMIC DNA]</scope>
    <source>
        <strain evidence="2">TX430BB</strain>
    </source>
</reference>
<proteinExistence type="predicted"/>
<dbReference type="Proteomes" id="UP000027238">
    <property type="component" value="Unassembled WGS sequence"/>
</dbReference>
<accession>A0A066XIN7</accession>
<keyword evidence="2" id="KW-1185">Reference proteome</keyword>
<keyword evidence="1" id="KW-0808">Transferase</keyword>
<dbReference type="EMBL" id="JMSE01000977">
    <property type="protein sequence ID" value="KDN65895.1"/>
    <property type="molecule type" value="Genomic_DNA"/>
</dbReference>
<dbReference type="AlphaFoldDB" id="A0A066XIN7"/>
<keyword evidence="1" id="KW-0489">Methyltransferase</keyword>
<protein>
    <submittedName>
        <fullName evidence="1">Putative TAM domain methyltransferase</fullName>
    </submittedName>
</protein>
<dbReference type="GO" id="GO:0032259">
    <property type="term" value="P:methylation"/>
    <property type="evidence" value="ECO:0007669"/>
    <property type="project" value="UniProtKB-KW"/>
</dbReference>
<sequence>MERLDDDKDSVIFIIGDDAASETDEFERTITTSSNVDPWDVNEDDDSCSTTSRTYLGQGMIIASRKVSVSTLDTYVKPGGIIIVRGFNLRLQDEHGEPLDDDNPAQKLFKSTLTAEMAERNDLPSDDELIHRQMMKEAGLFIVEGETRLTPVNSWPTETHAKRKGAETEKIIGETLEQLCHGPFVEDGQFDQEILMECVMSRESLKDPNNRFYIGFSTVFGKKPLSG</sequence>
<dbReference type="HOGENOM" id="CLU_1219628_0_0_1"/>